<name>A0ACB5SBK5_9PEZI</name>
<evidence type="ECO:0000313" key="1">
    <source>
        <dbReference type="EMBL" id="GME33888.1"/>
    </source>
</evidence>
<gene>
    <name evidence="1" type="primary">g1183</name>
    <name evidence="1" type="ORF">NpPPO83_00001183</name>
</gene>
<comment type="caution">
    <text evidence="1">The sequence shown here is derived from an EMBL/GenBank/DDBJ whole genome shotgun (WGS) entry which is preliminary data.</text>
</comment>
<evidence type="ECO:0000313" key="2">
    <source>
        <dbReference type="Proteomes" id="UP001165186"/>
    </source>
</evidence>
<organism evidence="1 2">
    <name type="scientific">Neofusicoccum parvum</name>
    <dbReference type="NCBI Taxonomy" id="310453"/>
    <lineage>
        <taxon>Eukaryota</taxon>
        <taxon>Fungi</taxon>
        <taxon>Dikarya</taxon>
        <taxon>Ascomycota</taxon>
        <taxon>Pezizomycotina</taxon>
        <taxon>Dothideomycetes</taxon>
        <taxon>Dothideomycetes incertae sedis</taxon>
        <taxon>Botryosphaeriales</taxon>
        <taxon>Botryosphaeriaceae</taxon>
        <taxon>Neofusicoccum</taxon>
    </lineage>
</organism>
<sequence>MESLLRESQKFIPSPEWLGPALAAIAFHAAAQMVEIDLVVPYLAGAFVAAGAGILYVDVEMFSKPLSRATSDLAASTAIFALSLTTSIVVYRVFFHRLSRFPGPFAARVSRLHSVYKSIKHLQFHRELQQLHEKHGDVVRIGPRDLSVARVSALHPLAQCPKTVFYQQSNRDYRKVSMVATRNLDDHRKRRRPWEQAMGMKELSRYNANIQSIVDVFLNQIGQPEKVGKPFDVSERVYWLSYDLMGVIGYSRDFGNLKSSQEHAAVQNLRQAQVMLGYLKPVPWLINIMMSLPGASGAIAPFNEYCSQLVLDRQKALRKEKTEAPQDVVSWLLKAYEEKSPAAAQTKDALDEDSRALVTGGADTAASTMINALYYLATHPDAQAQLQRAVDDAMPDGEFEYNKIKDVPLLEAVINETLRLKPPVLSGNPRQTPPEGLRIDDDLYLPGGVDVVVPQWVVHRDERYFERPNEFVPERWVAGSDKAGMLKDRRAWFPFQIGTFMCVGKQLAYWEMKSVLGRVAARFDVTLAPGEDGKAFDEGFLDTFTMTVPSLLLINYTFDGYLKFGFWTLISDEITFV</sequence>
<keyword evidence="2" id="KW-1185">Reference proteome</keyword>
<proteinExistence type="predicted"/>
<reference evidence="1" key="1">
    <citation type="submission" date="2024-09" db="EMBL/GenBank/DDBJ databases">
        <title>Draft Genome Sequences of Neofusicoccum parvum.</title>
        <authorList>
            <person name="Ashida A."/>
            <person name="Camagna M."/>
            <person name="Tanaka A."/>
            <person name="Takemoto D."/>
        </authorList>
    </citation>
    <scope>NUCLEOTIDE SEQUENCE</scope>
    <source>
        <strain evidence="1">PPO83</strain>
    </source>
</reference>
<accession>A0ACB5SBK5</accession>
<protein>
    <submittedName>
        <fullName evidence="1">Cytochrome P450</fullName>
    </submittedName>
</protein>
<dbReference type="EMBL" id="BSXG01000066">
    <property type="protein sequence ID" value="GME33888.1"/>
    <property type="molecule type" value="Genomic_DNA"/>
</dbReference>
<dbReference type="Proteomes" id="UP001165186">
    <property type="component" value="Unassembled WGS sequence"/>
</dbReference>